<protein>
    <recommendedName>
        <fullName evidence="4">DNA-binding protein</fullName>
    </recommendedName>
</protein>
<name>A0ABN8KUX8_9BACI</name>
<evidence type="ECO:0000313" key="2">
    <source>
        <dbReference type="EMBL" id="CAH2717661.1"/>
    </source>
</evidence>
<sequence length="119" mass="13278">MNQKSLWLPSLIISLGIIIGSFVIASNPLSVSTATKSKNTVQSSVMLNLNEASKFIGLTTEEIKMIISTEKRSLETSGFYEGTQLPYISVNENLYFEKTKLIVWAQENAAVHKEYKKGF</sequence>
<evidence type="ECO:0008006" key="4">
    <source>
        <dbReference type="Google" id="ProtNLM"/>
    </source>
</evidence>
<keyword evidence="1" id="KW-1133">Transmembrane helix</keyword>
<dbReference type="EMBL" id="CALBWS010000060">
    <property type="protein sequence ID" value="CAH2717661.1"/>
    <property type="molecule type" value="Genomic_DNA"/>
</dbReference>
<keyword evidence="1" id="KW-0472">Membrane</keyword>
<reference evidence="2" key="1">
    <citation type="submission" date="2022-04" db="EMBL/GenBank/DDBJ databases">
        <authorList>
            <person name="Criscuolo A."/>
        </authorList>
    </citation>
    <scope>NUCLEOTIDE SEQUENCE</scope>
    <source>
        <strain evidence="2">CIP111895</strain>
    </source>
</reference>
<keyword evidence="1" id="KW-0812">Transmembrane</keyword>
<keyword evidence="3" id="KW-1185">Reference proteome</keyword>
<comment type="caution">
    <text evidence="2">The sequence shown here is derived from an EMBL/GenBank/DDBJ whole genome shotgun (WGS) entry which is preliminary data.</text>
</comment>
<feature type="transmembrane region" description="Helical" evidence="1">
    <location>
        <begin position="6"/>
        <end position="29"/>
    </location>
</feature>
<evidence type="ECO:0000313" key="3">
    <source>
        <dbReference type="Proteomes" id="UP000838308"/>
    </source>
</evidence>
<proteinExistence type="predicted"/>
<accession>A0ABN8KUX8</accession>
<organism evidence="2 3">
    <name type="scientific">Neobacillus rhizosphaerae</name>
    <dbReference type="NCBI Taxonomy" id="2880965"/>
    <lineage>
        <taxon>Bacteria</taxon>
        <taxon>Bacillati</taxon>
        <taxon>Bacillota</taxon>
        <taxon>Bacilli</taxon>
        <taxon>Bacillales</taxon>
        <taxon>Bacillaceae</taxon>
        <taxon>Neobacillus</taxon>
    </lineage>
</organism>
<gene>
    <name evidence="2" type="ORF">BACCIP111895_04886</name>
</gene>
<evidence type="ECO:0000256" key="1">
    <source>
        <dbReference type="SAM" id="Phobius"/>
    </source>
</evidence>
<dbReference type="RefSeq" id="WP_248737872.1">
    <property type="nucleotide sequence ID" value="NZ_CALBWS010000060.1"/>
</dbReference>
<dbReference type="Proteomes" id="UP000838308">
    <property type="component" value="Unassembled WGS sequence"/>
</dbReference>